<name>A0A385EN09_ECOLX</name>
<sequence length="74" mass="8796">MGRLKCTPVVITRRAPQDWYPWRRRLANCRERRRHRQCSTENRSHGSAAQTPSLNVTVVGNPCRPQGRRWWANR</sequence>
<evidence type="ECO:0000256" key="1">
    <source>
        <dbReference type="SAM" id="MobiDB-lite"/>
    </source>
</evidence>
<dbReference type="EMBL" id="MG886286">
    <property type="protein sequence ID" value="AXQ86730.1"/>
    <property type="molecule type" value="Genomic_DNA"/>
</dbReference>
<organism evidence="2">
    <name type="scientific">Escherichia coli</name>
    <dbReference type="NCBI Taxonomy" id="562"/>
    <lineage>
        <taxon>Bacteria</taxon>
        <taxon>Pseudomonadati</taxon>
        <taxon>Pseudomonadota</taxon>
        <taxon>Gammaproteobacteria</taxon>
        <taxon>Enterobacterales</taxon>
        <taxon>Enterobacteriaceae</taxon>
        <taxon>Escherichia</taxon>
    </lineage>
</organism>
<keyword evidence="2" id="KW-0614">Plasmid</keyword>
<geneLocation type="plasmid" evidence="2">
    <name>pECSIC9</name>
</geneLocation>
<feature type="region of interest" description="Disordered" evidence="1">
    <location>
        <begin position="32"/>
        <end position="59"/>
    </location>
</feature>
<accession>A0A385EN09</accession>
<gene>
    <name evidence="2" type="ORF">pECSIC9_00042</name>
</gene>
<protein>
    <submittedName>
        <fullName evidence="2">MoxR family ATPase</fullName>
    </submittedName>
</protein>
<feature type="compositionally biased region" description="Polar residues" evidence="1">
    <location>
        <begin position="39"/>
        <end position="58"/>
    </location>
</feature>
<dbReference type="AlphaFoldDB" id="A0A385EN09"/>
<reference evidence="2" key="1">
    <citation type="submission" date="2018-01" db="EMBL/GenBank/DDBJ databases">
        <title>Escherichia coli ST648-D co-producing KPC-2, CTX-M- 15 and QnrS1 isgoing to companion animals.</title>
        <authorList>
            <person name="Sellera F."/>
            <person name="Fernandes M."/>
            <person name="Ruiz R."/>
            <person name="Falleiros A."/>
            <person name="Rodrigues F."/>
            <person name="Cerdeira L."/>
            <person name="Lincopan N."/>
        </authorList>
    </citation>
    <scope>NUCLEOTIDE SEQUENCE</scope>
    <source>
        <strain evidence="2">ECSIC9</strain>
        <plasmid evidence="2">pECSIC9</plasmid>
    </source>
</reference>
<evidence type="ECO:0000313" key="2">
    <source>
        <dbReference type="EMBL" id="AXQ86730.1"/>
    </source>
</evidence>
<proteinExistence type="predicted"/>